<dbReference type="InterPro" id="IPR050164">
    <property type="entry name" value="Peptidase_C19"/>
</dbReference>
<dbReference type="PANTHER" id="PTHR24006:SF758">
    <property type="entry name" value="UBIQUITIN CARBOXYL-TERMINAL HYDROLASE 36"/>
    <property type="match status" value="1"/>
</dbReference>
<organism evidence="15">
    <name type="scientific">Oppiella nova</name>
    <dbReference type="NCBI Taxonomy" id="334625"/>
    <lineage>
        <taxon>Eukaryota</taxon>
        <taxon>Metazoa</taxon>
        <taxon>Ecdysozoa</taxon>
        <taxon>Arthropoda</taxon>
        <taxon>Chelicerata</taxon>
        <taxon>Arachnida</taxon>
        <taxon>Acari</taxon>
        <taxon>Acariformes</taxon>
        <taxon>Sarcoptiformes</taxon>
        <taxon>Oribatida</taxon>
        <taxon>Brachypylina</taxon>
        <taxon>Oppioidea</taxon>
        <taxon>Oppiidae</taxon>
        <taxon>Oppiella</taxon>
    </lineage>
</organism>
<evidence type="ECO:0000256" key="7">
    <source>
        <dbReference type="ARBA" id="ARBA00022801"/>
    </source>
</evidence>
<feature type="domain" description="USP" evidence="14">
    <location>
        <begin position="123"/>
        <end position="179"/>
    </location>
</feature>
<proteinExistence type="inferred from homology"/>
<dbReference type="EMBL" id="CAJPVJ010000374">
    <property type="protein sequence ID" value="CAG2162256.1"/>
    <property type="molecule type" value="Genomic_DNA"/>
</dbReference>
<evidence type="ECO:0000256" key="12">
    <source>
        <dbReference type="ARBA" id="ARBA00042420"/>
    </source>
</evidence>
<dbReference type="Pfam" id="PF00443">
    <property type="entry name" value="UCH"/>
    <property type="match status" value="1"/>
</dbReference>
<evidence type="ECO:0000256" key="10">
    <source>
        <dbReference type="ARBA" id="ARBA00041300"/>
    </source>
</evidence>
<dbReference type="GO" id="GO:0016579">
    <property type="term" value="P:protein deubiquitination"/>
    <property type="evidence" value="ECO:0007669"/>
    <property type="project" value="InterPro"/>
</dbReference>
<dbReference type="InterPro" id="IPR038765">
    <property type="entry name" value="Papain-like_cys_pep_sf"/>
</dbReference>
<dbReference type="GO" id="GO:0005829">
    <property type="term" value="C:cytosol"/>
    <property type="evidence" value="ECO:0007669"/>
    <property type="project" value="TreeGrafter"/>
</dbReference>
<keyword evidence="5" id="KW-0645">Protease</keyword>
<evidence type="ECO:0000313" key="16">
    <source>
        <dbReference type="Proteomes" id="UP000728032"/>
    </source>
</evidence>
<evidence type="ECO:0000256" key="11">
    <source>
        <dbReference type="ARBA" id="ARBA00042154"/>
    </source>
</evidence>
<dbReference type="GO" id="GO:0004843">
    <property type="term" value="F:cysteine-type deubiquitinase activity"/>
    <property type="evidence" value="ECO:0007669"/>
    <property type="project" value="UniProtKB-EC"/>
</dbReference>
<evidence type="ECO:0000256" key="13">
    <source>
        <dbReference type="ARBA" id="ARBA00043009"/>
    </source>
</evidence>
<evidence type="ECO:0000256" key="1">
    <source>
        <dbReference type="ARBA" id="ARBA00000707"/>
    </source>
</evidence>
<comment type="subcellular location">
    <subcellularLocation>
        <location evidence="2">Nucleus</location>
        <location evidence="2">Nucleolus</location>
    </subcellularLocation>
</comment>
<protein>
    <recommendedName>
        <fullName evidence="9">Ubiquitin carboxyl-terminal hydrolase 36</fullName>
        <ecNumber evidence="4">3.4.19.12</ecNumber>
    </recommendedName>
    <alternativeName>
        <fullName evidence="12">Deubiquitinating enzyme 36</fullName>
    </alternativeName>
    <alternativeName>
        <fullName evidence="11">Protein scrawny</fullName>
    </alternativeName>
    <alternativeName>
        <fullName evidence="10">Ubiquitin thioesterase 36</fullName>
    </alternativeName>
    <alternativeName>
        <fullName evidence="13">Ubiquitin-specific-processing protease 36</fullName>
    </alternativeName>
</protein>
<keyword evidence="7" id="KW-0378">Hydrolase</keyword>
<keyword evidence="16" id="KW-1185">Reference proteome</keyword>
<evidence type="ECO:0000256" key="3">
    <source>
        <dbReference type="ARBA" id="ARBA00009085"/>
    </source>
</evidence>
<evidence type="ECO:0000256" key="6">
    <source>
        <dbReference type="ARBA" id="ARBA00022786"/>
    </source>
</evidence>
<evidence type="ECO:0000256" key="5">
    <source>
        <dbReference type="ARBA" id="ARBA00022670"/>
    </source>
</evidence>
<evidence type="ECO:0000256" key="4">
    <source>
        <dbReference type="ARBA" id="ARBA00012759"/>
    </source>
</evidence>
<keyword evidence="8" id="KW-0788">Thiol protease</keyword>
<dbReference type="PANTHER" id="PTHR24006">
    <property type="entry name" value="UBIQUITIN CARBOXYL-TERMINAL HYDROLASE"/>
    <property type="match status" value="1"/>
</dbReference>
<gene>
    <name evidence="15" type="ORF">ONB1V03_LOCUS1855</name>
</gene>
<dbReference type="GO" id="GO:0006508">
    <property type="term" value="P:proteolysis"/>
    <property type="evidence" value="ECO:0007669"/>
    <property type="project" value="UniProtKB-KW"/>
</dbReference>
<dbReference type="OrthoDB" id="420187at2759"/>
<dbReference type="InterPro" id="IPR028889">
    <property type="entry name" value="USP"/>
</dbReference>
<evidence type="ECO:0000256" key="9">
    <source>
        <dbReference type="ARBA" id="ARBA00039432"/>
    </source>
</evidence>
<comment type="similarity">
    <text evidence="3">Belongs to the peptidase C19 family.</text>
</comment>
<dbReference type="GO" id="GO:0005730">
    <property type="term" value="C:nucleolus"/>
    <property type="evidence" value="ECO:0007669"/>
    <property type="project" value="UniProtKB-SubCell"/>
</dbReference>
<dbReference type="EMBL" id="OC915199">
    <property type="protein sequence ID" value="CAD7639220.1"/>
    <property type="molecule type" value="Genomic_DNA"/>
</dbReference>
<dbReference type="AlphaFoldDB" id="A0A7R9LEA4"/>
<keyword evidence="6" id="KW-0833">Ubl conjugation pathway</keyword>
<evidence type="ECO:0000256" key="8">
    <source>
        <dbReference type="ARBA" id="ARBA00022807"/>
    </source>
</evidence>
<dbReference type="SUPFAM" id="SSF54001">
    <property type="entry name" value="Cysteine proteinases"/>
    <property type="match status" value="1"/>
</dbReference>
<dbReference type="Gene3D" id="3.90.70.10">
    <property type="entry name" value="Cysteine proteinases"/>
    <property type="match status" value="1"/>
</dbReference>
<dbReference type="InterPro" id="IPR018200">
    <property type="entry name" value="USP_CS"/>
</dbReference>
<evidence type="ECO:0000259" key="14">
    <source>
        <dbReference type="PROSITE" id="PS50235"/>
    </source>
</evidence>
<dbReference type="PROSITE" id="PS00972">
    <property type="entry name" value="USP_1"/>
    <property type="match status" value="1"/>
</dbReference>
<evidence type="ECO:0000256" key="2">
    <source>
        <dbReference type="ARBA" id="ARBA00004604"/>
    </source>
</evidence>
<accession>A0A7R9LEA4</accession>
<evidence type="ECO:0000313" key="15">
    <source>
        <dbReference type="EMBL" id="CAD7639220.1"/>
    </source>
</evidence>
<dbReference type="EC" id="3.4.19.12" evidence="4"/>
<dbReference type="Proteomes" id="UP000728032">
    <property type="component" value="Unassembled WGS sequence"/>
</dbReference>
<dbReference type="InterPro" id="IPR001394">
    <property type="entry name" value="Peptidase_C19_UCH"/>
</dbReference>
<reference evidence="15" key="1">
    <citation type="submission" date="2020-11" db="EMBL/GenBank/DDBJ databases">
        <authorList>
            <person name="Tran Van P."/>
        </authorList>
    </citation>
    <scope>NUCLEOTIDE SEQUENCE</scope>
</reference>
<dbReference type="PROSITE" id="PS50235">
    <property type="entry name" value="USP_3"/>
    <property type="match status" value="1"/>
</dbReference>
<comment type="catalytic activity">
    <reaction evidence="1">
        <text>Thiol-dependent hydrolysis of ester, thioester, amide, peptide and isopeptide bonds formed by the C-terminal Gly of ubiquitin (a 76-residue protein attached to proteins as an intracellular targeting signal).</text>
        <dbReference type="EC" id="3.4.19.12"/>
    </reaction>
</comment>
<sequence length="179" mass="19947">MGSVLDENSYSINNQITSGSRSSLLISHVEFEANDDDDDTMSAKTLQTKYNVLTNDGKVFNNNVLSNDGIKLNGQMKMSPNVNSLMNGNSNDNTSDGLVAPKHVLFLRERVLLDWKQPQKIGAGLHNLGNTCFLNSVLQCLSYCPPLVNYLLHTNDHNTARCKTIRRWCALRSLMLITD</sequence>
<name>A0A7R9LEA4_9ACAR</name>